<evidence type="ECO:0000313" key="16">
    <source>
        <dbReference type="EMBL" id="GHB79803.1"/>
    </source>
</evidence>
<dbReference type="PANTHER" id="PTHR11533">
    <property type="entry name" value="PROTEASE M1 ZINC METALLOPROTEASE"/>
    <property type="match status" value="1"/>
</dbReference>
<dbReference type="Pfam" id="PF01433">
    <property type="entry name" value="Peptidase_M1"/>
    <property type="match status" value="1"/>
</dbReference>
<dbReference type="EMBL" id="BMVP01000017">
    <property type="protein sequence ID" value="GHB79803.1"/>
    <property type="molecule type" value="Genomic_DNA"/>
</dbReference>
<dbReference type="Pfam" id="PF17900">
    <property type="entry name" value="Peptidase_M1_N"/>
    <property type="match status" value="1"/>
</dbReference>
<comment type="caution">
    <text evidence="16">The sequence shown here is derived from an EMBL/GenBank/DDBJ whole genome shotgun (WGS) entry which is preliminary data.</text>
</comment>
<evidence type="ECO:0000256" key="13">
    <source>
        <dbReference type="SAM" id="MobiDB-lite"/>
    </source>
</evidence>
<comment type="catalytic activity">
    <reaction evidence="1">
        <text>Release of an N-terminal amino acid, Xaa-|-Yaa- from a peptide, amide or arylamide. Xaa is preferably Ala, but may be most amino acids including Pro (slow action). When a terminal hydrophobic residue is followed by a prolyl residue, the two may be released as an intact Xaa-Pro dipeptide.</text>
        <dbReference type="EC" id="3.4.11.2"/>
    </reaction>
</comment>
<evidence type="ECO:0000256" key="8">
    <source>
        <dbReference type="ARBA" id="ARBA00022801"/>
    </source>
</evidence>
<proteinExistence type="inferred from homology"/>
<feature type="domain" description="Aminopeptidase N-like N-terminal" evidence="15">
    <location>
        <begin position="80"/>
        <end position="252"/>
    </location>
</feature>
<keyword evidence="7" id="KW-0479">Metal-binding</keyword>
<comment type="similarity">
    <text evidence="3">Belongs to the peptidase M1 family.</text>
</comment>
<dbReference type="InterPro" id="IPR014782">
    <property type="entry name" value="Peptidase_M1_dom"/>
</dbReference>
<feature type="region of interest" description="Disordered" evidence="13">
    <location>
        <begin position="1"/>
        <end position="25"/>
    </location>
</feature>
<evidence type="ECO:0000256" key="10">
    <source>
        <dbReference type="ARBA" id="ARBA00023049"/>
    </source>
</evidence>
<dbReference type="InterPro" id="IPR050344">
    <property type="entry name" value="Peptidase_M1_aminopeptidases"/>
</dbReference>
<feature type="compositionally biased region" description="Low complexity" evidence="13">
    <location>
        <begin position="7"/>
        <end position="19"/>
    </location>
</feature>
<evidence type="ECO:0000313" key="17">
    <source>
        <dbReference type="Proteomes" id="UP000642673"/>
    </source>
</evidence>
<dbReference type="InterPro" id="IPR001930">
    <property type="entry name" value="Peptidase_M1"/>
</dbReference>
<evidence type="ECO:0000256" key="12">
    <source>
        <dbReference type="ARBA" id="ARBA00031533"/>
    </source>
</evidence>
<organism evidence="16 17">
    <name type="scientific">Streptomyces cirratus</name>
    <dbReference type="NCBI Taxonomy" id="68187"/>
    <lineage>
        <taxon>Bacteria</taxon>
        <taxon>Bacillati</taxon>
        <taxon>Actinomycetota</taxon>
        <taxon>Actinomycetes</taxon>
        <taxon>Kitasatosporales</taxon>
        <taxon>Streptomycetaceae</taxon>
        <taxon>Streptomyces</taxon>
    </lineage>
</organism>
<dbReference type="Gene3D" id="1.10.390.10">
    <property type="entry name" value="Neutral Protease Domain 2"/>
    <property type="match status" value="1"/>
</dbReference>
<dbReference type="CDD" id="cd09603">
    <property type="entry name" value="M1_APN_like"/>
    <property type="match status" value="1"/>
</dbReference>
<accession>A0ABQ3F108</accession>
<evidence type="ECO:0000259" key="15">
    <source>
        <dbReference type="Pfam" id="PF17900"/>
    </source>
</evidence>
<keyword evidence="8" id="KW-0378">Hydrolase</keyword>
<protein>
    <recommendedName>
        <fullName evidence="5">Aminopeptidase N</fullName>
        <ecNumber evidence="4">3.4.11.2</ecNumber>
    </recommendedName>
    <alternativeName>
        <fullName evidence="11">Alanine aminopeptidase</fullName>
    </alternativeName>
    <alternativeName>
        <fullName evidence="12">Lysyl aminopeptidase</fullName>
    </alternativeName>
</protein>
<evidence type="ECO:0000256" key="2">
    <source>
        <dbReference type="ARBA" id="ARBA00001947"/>
    </source>
</evidence>
<dbReference type="InterPro" id="IPR042097">
    <property type="entry name" value="Aminopeptidase_N-like_N_sf"/>
</dbReference>
<dbReference type="PANTHER" id="PTHR11533:SF297">
    <property type="entry name" value="AMINOPEPTIDASE N"/>
    <property type="match status" value="1"/>
</dbReference>
<dbReference type="EC" id="3.4.11.2" evidence="4"/>
<evidence type="ECO:0000259" key="14">
    <source>
        <dbReference type="Pfam" id="PF01433"/>
    </source>
</evidence>
<evidence type="ECO:0000256" key="5">
    <source>
        <dbReference type="ARBA" id="ARBA00015611"/>
    </source>
</evidence>
<evidence type="ECO:0000256" key="4">
    <source>
        <dbReference type="ARBA" id="ARBA00012564"/>
    </source>
</evidence>
<gene>
    <name evidence="16" type="ORF">GCM10010347_57950</name>
</gene>
<dbReference type="InterPro" id="IPR027268">
    <property type="entry name" value="Peptidase_M4/M1_CTD_sf"/>
</dbReference>
<reference evidence="17" key="1">
    <citation type="journal article" date="2019" name="Int. J. Syst. Evol. Microbiol.">
        <title>The Global Catalogue of Microorganisms (GCM) 10K type strain sequencing project: providing services to taxonomists for standard genome sequencing and annotation.</title>
        <authorList>
            <consortium name="The Broad Institute Genomics Platform"/>
            <consortium name="The Broad Institute Genome Sequencing Center for Infectious Disease"/>
            <person name="Wu L."/>
            <person name="Ma J."/>
        </authorList>
    </citation>
    <scope>NUCLEOTIDE SEQUENCE [LARGE SCALE GENOMIC DNA]</scope>
    <source>
        <strain evidence="17">JCM 4738</strain>
    </source>
</reference>
<name>A0ABQ3F108_9ACTN</name>
<dbReference type="SUPFAM" id="SSF55486">
    <property type="entry name" value="Metalloproteases ('zincins'), catalytic domain"/>
    <property type="match status" value="1"/>
</dbReference>
<keyword evidence="17" id="KW-1185">Reference proteome</keyword>
<evidence type="ECO:0000256" key="9">
    <source>
        <dbReference type="ARBA" id="ARBA00022833"/>
    </source>
</evidence>
<evidence type="ECO:0000256" key="3">
    <source>
        <dbReference type="ARBA" id="ARBA00010136"/>
    </source>
</evidence>
<evidence type="ECO:0000256" key="6">
    <source>
        <dbReference type="ARBA" id="ARBA00022670"/>
    </source>
</evidence>
<dbReference type="Gene3D" id="2.60.40.1730">
    <property type="entry name" value="tricorn interacting facor f3 domain"/>
    <property type="match status" value="1"/>
</dbReference>
<dbReference type="SUPFAM" id="SSF63737">
    <property type="entry name" value="Leukotriene A4 hydrolase N-terminal domain"/>
    <property type="match status" value="1"/>
</dbReference>
<evidence type="ECO:0000256" key="11">
    <source>
        <dbReference type="ARBA" id="ARBA00029811"/>
    </source>
</evidence>
<keyword evidence="6" id="KW-0645">Protease</keyword>
<keyword evidence="9" id="KW-0862">Zinc</keyword>
<feature type="domain" description="Peptidase M1 membrane alanine aminopeptidase" evidence="14">
    <location>
        <begin position="339"/>
        <end position="487"/>
    </location>
</feature>
<dbReference type="Proteomes" id="UP000642673">
    <property type="component" value="Unassembled WGS sequence"/>
</dbReference>
<evidence type="ECO:0000256" key="7">
    <source>
        <dbReference type="ARBA" id="ARBA00022723"/>
    </source>
</evidence>
<dbReference type="InterPro" id="IPR045357">
    <property type="entry name" value="Aminopeptidase_N-like_N"/>
</dbReference>
<comment type="cofactor">
    <cofactor evidence="2">
        <name>Zn(2+)</name>
        <dbReference type="ChEBI" id="CHEBI:29105"/>
    </cofactor>
</comment>
<dbReference type="PRINTS" id="PR00756">
    <property type="entry name" value="ALADIPTASE"/>
</dbReference>
<keyword evidence="10" id="KW-0482">Metalloprotease</keyword>
<sequence>MDHRALNRPNRPNRLNRPNRPNRDNRLNRLRLTRLAAPAVAALVALTAGCTGSTVQGRPGASGLRDPYFPKAGNGGYQVDHYALDLGYRPADRQLTGTAVITARAEQTLSSFNLDLSGLRVDAVTVEGEPARYNRTGRELTVRPRKDLGKGEVFRAEVRYSGTPRPLTDADGSQEGWITTADGAVAVGEPVGSMTWFPGNHHPSDKASYDITLTVPQGYEAVSNGELASRRDTGDGRTAFAWHSAEPMASYLATAAIGKFKVATSRTSSGIGVYNAVAPGEEARSAAALGRLPEVVEWGAGRFGPYPFATVGTIVVPDGTLPYALETQTKPVYSGAPSVELTVHELAHQWFGDSVSPKSWKDMWLNEGFATYAEWLWSEDHGGPGAQKRFDALLAGDTSFEGADAAHWDAFPPAAPPGPEDISEAPVYYRGAMVLQRIRQEAGDERFFDLLRGWAADHRHGNASTADFTAYAQQRTGRDLKKVWDVWLYGEDSPKP</sequence>
<evidence type="ECO:0000256" key="1">
    <source>
        <dbReference type="ARBA" id="ARBA00000098"/>
    </source>
</evidence>